<gene>
    <name evidence="2" type="ORF">UA74_01910</name>
</gene>
<keyword evidence="3" id="KW-1185">Reference proteome</keyword>
<dbReference type="KEGG" id="acad:UA74_01910"/>
<evidence type="ECO:0000313" key="3">
    <source>
        <dbReference type="Proteomes" id="UP000185511"/>
    </source>
</evidence>
<organism evidence="2 3">
    <name type="scientific">Actinoalloteichus fjordicus</name>
    <dbReference type="NCBI Taxonomy" id="1612552"/>
    <lineage>
        <taxon>Bacteria</taxon>
        <taxon>Bacillati</taxon>
        <taxon>Actinomycetota</taxon>
        <taxon>Actinomycetes</taxon>
        <taxon>Pseudonocardiales</taxon>
        <taxon>Pseudonocardiaceae</taxon>
        <taxon>Actinoalloteichus</taxon>
    </lineage>
</organism>
<sequence>MIDRDTVEGVLEAAEDDYISVPEIIYFVRHQAPDHFSRLRIAATVAEKLVMEGRIVPGDLTADGFAPWRQSREESAEYIVSECNRKADRGERVHPGEIAWFDIPSQTPARAEGEEKTRLDSPPAERPPS</sequence>
<proteinExistence type="predicted"/>
<accession>A0AAC9PPW5</accession>
<dbReference type="EMBL" id="CP016076">
    <property type="protein sequence ID" value="APU12469.1"/>
    <property type="molecule type" value="Genomic_DNA"/>
</dbReference>
<dbReference type="AlphaFoldDB" id="A0AAC9PPW5"/>
<dbReference type="RefSeq" id="WP_075738335.1">
    <property type="nucleotide sequence ID" value="NZ_CP016076.1"/>
</dbReference>
<dbReference type="Proteomes" id="UP000185511">
    <property type="component" value="Chromosome"/>
</dbReference>
<evidence type="ECO:0000256" key="1">
    <source>
        <dbReference type="SAM" id="MobiDB-lite"/>
    </source>
</evidence>
<protein>
    <submittedName>
        <fullName evidence="2">Uncharacterized protein</fullName>
    </submittedName>
</protein>
<name>A0AAC9PPW5_9PSEU</name>
<feature type="region of interest" description="Disordered" evidence="1">
    <location>
        <begin position="103"/>
        <end position="129"/>
    </location>
</feature>
<evidence type="ECO:0000313" key="2">
    <source>
        <dbReference type="EMBL" id="APU12469.1"/>
    </source>
</evidence>
<reference evidence="3" key="1">
    <citation type="submission" date="2016-06" db="EMBL/GenBank/DDBJ databases">
        <title>Complete genome sequence of Actinoalloteichus fjordicus DSM 46855 (=ADI127-17), type strain of the new species Actinoalloteichus fjordicus.</title>
        <authorList>
            <person name="Ruckert C."/>
            <person name="Nouioui I."/>
            <person name="Willmese J."/>
            <person name="van Wezel G."/>
            <person name="Klenk H.-P."/>
            <person name="Kalinowski J."/>
            <person name="Zotchev S.B."/>
        </authorList>
    </citation>
    <scope>NUCLEOTIDE SEQUENCE [LARGE SCALE GENOMIC DNA]</scope>
    <source>
        <strain evidence="3">ADI127-7</strain>
    </source>
</reference>